<comment type="caution">
    <text evidence="2">The sequence shown here is derived from an EMBL/GenBank/DDBJ whole genome shotgun (WGS) entry which is preliminary data.</text>
</comment>
<feature type="domain" description="Transcription factor zinc-finger" evidence="1">
    <location>
        <begin position="2"/>
        <end position="39"/>
    </location>
</feature>
<name>A0AAW9R8W1_9GAMM</name>
<proteinExistence type="predicted"/>
<sequence length="121" mass="13811">MNCPKCFSAMEVVSFSGIKVDRCTGCKGLWFQPDELSELRQDDWMADYVLDDGSARVGREYNRVRDIACPQCESPMQQEADPDQPHIVYESCPNGHGVFLDAGEFTDLVHKTFWDRFKPAQ</sequence>
<keyword evidence="3" id="KW-1185">Reference proteome</keyword>
<evidence type="ECO:0000313" key="3">
    <source>
        <dbReference type="Proteomes" id="UP001359886"/>
    </source>
</evidence>
<evidence type="ECO:0000313" key="2">
    <source>
        <dbReference type="EMBL" id="MEJ8566017.1"/>
    </source>
</evidence>
<dbReference type="Proteomes" id="UP001359886">
    <property type="component" value="Unassembled WGS sequence"/>
</dbReference>
<evidence type="ECO:0000259" key="1">
    <source>
        <dbReference type="Pfam" id="PF13453"/>
    </source>
</evidence>
<dbReference type="EMBL" id="JAZHOG010000001">
    <property type="protein sequence ID" value="MEJ8566017.1"/>
    <property type="molecule type" value="Genomic_DNA"/>
</dbReference>
<dbReference type="RefSeq" id="WP_354693341.1">
    <property type="nucleotide sequence ID" value="NZ_JAZHOG010000001.1"/>
</dbReference>
<dbReference type="InterPro" id="IPR027392">
    <property type="entry name" value="TF_Znf"/>
</dbReference>
<dbReference type="AlphaFoldDB" id="A0AAW9R8W1"/>
<gene>
    <name evidence="2" type="ORF">V3330_00155</name>
</gene>
<accession>A0AAW9R8W1</accession>
<organism evidence="2 3">
    <name type="scientific">Elongatibacter sediminis</name>
    <dbReference type="NCBI Taxonomy" id="3119006"/>
    <lineage>
        <taxon>Bacteria</taxon>
        <taxon>Pseudomonadati</taxon>
        <taxon>Pseudomonadota</taxon>
        <taxon>Gammaproteobacteria</taxon>
        <taxon>Chromatiales</taxon>
        <taxon>Wenzhouxiangellaceae</taxon>
        <taxon>Elongatibacter</taxon>
    </lineage>
</organism>
<protein>
    <submittedName>
        <fullName evidence="2">Zf-TFIIB domain-containing protein</fullName>
    </submittedName>
</protein>
<reference evidence="2 3" key="1">
    <citation type="submission" date="2024-02" db="EMBL/GenBank/DDBJ databases">
        <title>A novel Wenzhouxiangellaceae bacterium, isolated from coastal sediments.</title>
        <authorList>
            <person name="Du Z.-J."/>
            <person name="Ye Y.-Q."/>
            <person name="Zhang X.-Y."/>
        </authorList>
    </citation>
    <scope>NUCLEOTIDE SEQUENCE [LARGE SCALE GENOMIC DNA]</scope>
    <source>
        <strain evidence="2 3">CH-27</strain>
    </source>
</reference>
<dbReference type="Pfam" id="PF13453">
    <property type="entry name" value="Zn_ribbon_TFIIB"/>
    <property type="match status" value="1"/>
</dbReference>